<organism evidence="5">
    <name type="scientific">bioreactor metagenome</name>
    <dbReference type="NCBI Taxonomy" id="1076179"/>
    <lineage>
        <taxon>unclassified sequences</taxon>
        <taxon>metagenomes</taxon>
        <taxon>ecological metagenomes</taxon>
    </lineage>
</organism>
<dbReference type="AlphaFoldDB" id="A0A644ZR45"/>
<name>A0A644ZR45_9ZZZZ</name>
<dbReference type="SUPFAM" id="SSF50104">
    <property type="entry name" value="Translation proteins SH3-like domain"/>
    <property type="match status" value="1"/>
</dbReference>
<evidence type="ECO:0000313" key="5">
    <source>
        <dbReference type="EMBL" id="MPM43365.1"/>
    </source>
</evidence>
<comment type="caution">
    <text evidence="5">The sequence shown here is derived from an EMBL/GenBank/DDBJ whole genome shotgun (WGS) entry which is preliminary data.</text>
</comment>
<dbReference type="Gene3D" id="3.30.70.940">
    <property type="entry name" value="NusG, N-terminal domain"/>
    <property type="match status" value="1"/>
</dbReference>
<dbReference type="InterPro" id="IPR036735">
    <property type="entry name" value="NGN_dom_sf"/>
</dbReference>
<dbReference type="InterPro" id="IPR014722">
    <property type="entry name" value="Rib_uL2_dom2"/>
</dbReference>
<dbReference type="PANTHER" id="PTHR30265">
    <property type="entry name" value="RHO-INTERACTING TRANSCRIPTION TERMINATION FACTOR NUSG"/>
    <property type="match status" value="1"/>
</dbReference>
<evidence type="ECO:0000256" key="2">
    <source>
        <dbReference type="ARBA" id="ARBA00023015"/>
    </source>
</evidence>
<evidence type="ECO:0000256" key="1">
    <source>
        <dbReference type="ARBA" id="ARBA00022814"/>
    </source>
</evidence>
<keyword evidence="2" id="KW-0805">Transcription regulation</keyword>
<dbReference type="PANTHER" id="PTHR30265:SF4">
    <property type="entry name" value="KOW MOTIF FAMILY PROTEIN, EXPRESSED"/>
    <property type="match status" value="1"/>
</dbReference>
<dbReference type="EMBL" id="VSSQ01010075">
    <property type="protein sequence ID" value="MPM43365.1"/>
    <property type="molecule type" value="Genomic_DNA"/>
</dbReference>
<dbReference type="GO" id="GO:0031564">
    <property type="term" value="P:transcription antitermination"/>
    <property type="evidence" value="ECO:0007669"/>
    <property type="project" value="UniProtKB-KW"/>
</dbReference>
<dbReference type="CDD" id="cd06091">
    <property type="entry name" value="KOW_NusG"/>
    <property type="match status" value="1"/>
</dbReference>
<dbReference type="SUPFAM" id="SSF82679">
    <property type="entry name" value="N-utilization substance G protein NusG, N-terminal domain"/>
    <property type="match status" value="1"/>
</dbReference>
<evidence type="ECO:0000259" key="4">
    <source>
        <dbReference type="Pfam" id="PF02357"/>
    </source>
</evidence>
<dbReference type="InterPro" id="IPR043425">
    <property type="entry name" value="NusG-like"/>
</dbReference>
<gene>
    <name evidence="5" type="primary">nusG_31</name>
    <name evidence="5" type="ORF">SDC9_90038</name>
</gene>
<proteinExistence type="predicted"/>
<sequence length="182" mass="21258">MNYYFIACRTGGEEKVRAHLNKFFTRELGEVHDVFIFIPMRRMIDRRKGKKIMTDHPILPGYLLVSSEEDLANFSLDVHRLPGCYGFLRNLDRTIELRGPDHEYAAWIMHNKGTIKPSKVVYKQGEPIKVVEGPLKDFMGTIISVDYRHSRVKVEFQFAEVIRKVSMPVEFIQPDSTDYNFD</sequence>
<keyword evidence="1" id="KW-0889">Transcription antitermination</keyword>
<reference evidence="5" key="1">
    <citation type="submission" date="2019-08" db="EMBL/GenBank/DDBJ databases">
        <authorList>
            <person name="Kucharzyk K."/>
            <person name="Murdoch R.W."/>
            <person name="Higgins S."/>
            <person name="Loffler F."/>
        </authorList>
    </citation>
    <scope>NUCLEOTIDE SEQUENCE</scope>
</reference>
<protein>
    <submittedName>
        <fullName evidence="5">Transcription termination/antitermination protein NusG</fullName>
    </submittedName>
</protein>
<dbReference type="Pfam" id="PF02357">
    <property type="entry name" value="NusG"/>
    <property type="match status" value="1"/>
</dbReference>
<keyword evidence="3" id="KW-0804">Transcription</keyword>
<dbReference type="Gene3D" id="2.30.30.30">
    <property type="match status" value="1"/>
</dbReference>
<dbReference type="GO" id="GO:0006354">
    <property type="term" value="P:DNA-templated transcription elongation"/>
    <property type="evidence" value="ECO:0007669"/>
    <property type="project" value="InterPro"/>
</dbReference>
<dbReference type="InterPro" id="IPR006645">
    <property type="entry name" value="NGN-like_dom"/>
</dbReference>
<accession>A0A644ZR45</accession>
<dbReference type="CDD" id="cd08000">
    <property type="entry name" value="NGN"/>
    <property type="match status" value="1"/>
</dbReference>
<dbReference type="InterPro" id="IPR008991">
    <property type="entry name" value="Translation_prot_SH3-like_sf"/>
</dbReference>
<evidence type="ECO:0000256" key="3">
    <source>
        <dbReference type="ARBA" id="ARBA00023163"/>
    </source>
</evidence>
<feature type="domain" description="NusG-like N-terminal" evidence="4">
    <location>
        <begin position="1"/>
        <end position="96"/>
    </location>
</feature>